<dbReference type="InterPro" id="IPR014710">
    <property type="entry name" value="RmlC-like_jellyroll"/>
</dbReference>
<dbReference type="InterPro" id="IPR000595">
    <property type="entry name" value="cNMP-bd_dom"/>
</dbReference>
<proteinExistence type="predicted"/>
<dbReference type="SUPFAM" id="SSF46785">
    <property type="entry name" value="Winged helix' DNA-binding domain"/>
    <property type="match status" value="1"/>
</dbReference>
<evidence type="ECO:0000313" key="7">
    <source>
        <dbReference type="Proteomes" id="UP000593880"/>
    </source>
</evidence>
<dbReference type="PANTHER" id="PTHR24567:SF74">
    <property type="entry name" value="HTH-TYPE TRANSCRIPTIONAL REGULATOR ARCR"/>
    <property type="match status" value="1"/>
</dbReference>
<dbReference type="SUPFAM" id="SSF51206">
    <property type="entry name" value="cAMP-binding domain-like"/>
    <property type="match status" value="1"/>
</dbReference>
<dbReference type="GO" id="GO:0003700">
    <property type="term" value="F:DNA-binding transcription factor activity"/>
    <property type="evidence" value="ECO:0007669"/>
    <property type="project" value="TreeGrafter"/>
</dbReference>
<keyword evidence="2" id="KW-0238">DNA-binding</keyword>
<dbReference type="GO" id="GO:0005829">
    <property type="term" value="C:cytosol"/>
    <property type="evidence" value="ECO:0007669"/>
    <property type="project" value="TreeGrafter"/>
</dbReference>
<dbReference type="RefSeq" id="WP_128964303.1">
    <property type="nucleotide sequence ID" value="NZ_BMHC01000001.1"/>
</dbReference>
<dbReference type="GO" id="GO:0003677">
    <property type="term" value="F:DNA binding"/>
    <property type="evidence" value="ECO:0007669"/>
    <property type="project" value="UniProtKB-KW"/>
</dbReference>
<evidence type="ECO:0000256" key="1">
    <source>
        <dbReference type="ARBA" id="ARBA00023015"/>
    </source>
</evidence>
<reference evidence="6 7" key="2">
    <citation type="submission" date="2018-06" db="EMBL/GenBank/DDBJ databases">
        <title>Comparative genomics of rhizobia nodulating Arachis hypogaea in China.</title>
        <authorList>
            <person name="Li Y."/>
        </authorList>
    </citation>
    <scope>NUCLEOTIDE SEQUENCE [LARGE SCALE GENOMIC DNA]</scope>
    <source>
        <strain evidence="6 7">CCBAU 51658</strain>
    </source>
</reference>
<gene>
    <name evidence="5" type="ORF">GCM10010987_06750</name>
    <name evidence="6" type="ORF">XH86_07995</name>
</gene>
<dbReference type="InterPro" id="IPR036390">
    <property type="entry name" value="WH_DNA-bd_sf"/>
</dbReference>
<organism evidence="5 8">
    <name type="scientific">Bradyrhizobium guangdongense</name>
    <dbReference type="NCBI Taxonomy" id="1325090"/>
    <lineage>
        <taxon>Bacteria</taxon>
        <taxon>Pseudomonadati</taxon>
        <taxon>Pseudomonadota</taxon>
        <taxon>Alphaproteobacteria</taxon>
        <taxon>Hyphomicrobiales</taxon>
        <taxon>Nitrobacteraceae</taxon>
        <taxon>Bradyrhizobium</taxon>
    </lineage>
</organism>
<dbReference type="AlphaFoldDB" id="A0A410V1V4"/>
<accession>A0A410V1V4</accession>
<evidence type="ECO:0000256" key="2">
    <source>
        <dbReference type="ARBA" id="ARBA00023125"/>
    </source>
</evidence>
<dbReference type="Gene3D" id="2.60.120.10">
    <property type="entry name" value="Jelly Rolls"/>
    <property type="match status" value="1"/>
</dbReference>
<dbReference type="PROSITE" id="PS51063">
    <property type="entry name" value="HTH_CRP_2"/>
    <property type="match status" value="1"/>
</dbReference>
<dbReference type="EMBL" id="BMHC01000001">
    <property type="protein sequence ID" value="GGI19917.1"/>
    <property type="molecule type" value="Genomic_DNA"/>
</dbReference>
<dbReference type="SMART" id="SM00100">
    <property type="entry name" value="cNMP"/>
    <property type="match status" value="1"/>
</dbReference>
<dbReference type="EMBL" id="CP030057">
    <property type="protein sequence ID" value="QOZ58684.1"/>
    <property type="molecule type" value="Genomic_DNA"/>
</dbReference>
<keyword evidence="7" id="KW-1185">Reference proteome</keyword>
<evidence type="ECO:0000256" key="3">
    <source>
        <dbReference type="ARBA" id="ARBA00023163"/>
    </source>
</evidence>
<dbReference type="OrthoDB" id="7506088at2"/>
<dbReference type="Proteomes" id="UP000625079">
    <property type="component" value="Unassembled WGS sequence"/>
</dbReference>
<dbReference type="CDD" id="cd00038">
    <property type="entry name" value="CAP_ED"/>
    <property type="match status" value="1"/>
</dbReference>
<dbReference type="InterPro" id="IPR050397">
    <property type="entry name" value="Env_Response_Regulators"/>
</dbReference>
<evidence type="ECO:0000313" key="8">
    <source>
        <dbReference type="Proteomes" id="UP000625079"/>
    </source>
</evidence>
<sequence length="229" mass="25590">MDNKLLARLPPAELKLIQPHLQPVELRYGQVLAEPDEPIRDMHFPTQGVLSMVNEPEDGDVIEFATVGNEGMAGVPLLLGASTMPSRVFVQVGGSGFRGEASRLLHVLKETPTFHARLMRYVLALFNQVAQGASCNRLHDVQERCARWLLHTHDRVNGESFTLTQEFLSQMLGVHRPTVTIAARMLQQAGLIRYSRGHIEVIDRPGLEAASCPCYRLISDQYARLQNET</sequence>
<name>A0A410V1V4_9BRAD</name>
<evidence type="ECO:0000313" key="6">
    <source>
        <dbReference type="EMBL" id="QOZ58684.1"/>
    </source>
</evidence>
<keyword evidence="3" id="KW-0804">Transcription</keyword>
<dbReference type="InterPro" id="IPR012318">
    <property type="entry name" value="HTH_CRP"/>
</dbReference>
<dbReference type="InterPro" id="IPR018490">
    <property type="entry name" value="cNMP-bd_dom_sf"/>
</dbReference>
<dbReference type="Pfam" id="PF13545">
    <property type="entry name" value="HTH_Crp_2"/>
    <property type="match status" value="1"/>
</dbReference>
<evidence type="ECO:0000259" key="4">
    <source>
        <dbReference type="PROSITE" id="PS51063"/>
    </source>
</evidence>
<reference evidence="5" key="1">
    <citation type="journal article" date="2014" name="Int. J. Syst. Evol. Microbiol.">
        <title>Complete genome sequence of Corynebacterium casei LMG S-19264T (=DSM 44701T), isolated from a smear-ripened cheese.</title>
        <authorList>
            <consortium name="US DOE Joint Genome Institute (JGI-PGF)"/>
            <person name="Walter F."/>
            <person name="Albersmeier A."/>
            <person name="Kalinowski J."/>
            <person name="Ruckert C."/>
        </authorList>
    </citation>
    <scope>NUCLEOTIDE SEQUENCE</scope>
    <source>
        <strain evidence="5">CGMCC 1.15034</strain>
    </source>
</reference>
<dbReference type="PANTHER" id="PTHR24567">
    <property type="entry name" value="CRP FAMILY TRANSCRIPTIONAL REGULATORY PROTEIN"/>
    <property type="match status" value="1"/>
</dbReference>
<feature type="domain" description="HTH crp-type" evidence="4">
    <location>
        <begin position="139"/>
        <end position="205"/>
    </location>
</feature>
<keyword evidence="1" id="KW-0805">Transcription regulation</keyword>
<protein>
    <submittedName>
        <fullName evidence="6">Crp/Fnr family transcriptional regulator</fullName>
    </submittedName>
</protein>
<dbReference type="Proteomes" id="UP000593880">
    <property type="component" value="Chromosome"/>
</dbReference>
<dbReference type="InterPro" id="IPR036388">
    <property type="entry name" value="WH-like_DNA-bd_sf"/>
</dbReference>
<reference evidence="5" key="3">
    <citation type="submission" date="2022-12" db="EMBL/GenBank/DDBJ databases">
        <authorList>
            <person name="Sun Q."/>
            <person name="Zhou Y."/>
        </authorList>
    </citation>
    <scope>NUCLEOTIDE SEQUENCE</scope>
    <source>
        <strain evidence="5">CGMCC 1.15034</strain>
    </source>
</reference>
<evidence type="ECO:0000313" key="5">
    <source>
        <dbReference type="EMBL" id="GGI19917.1"/>
    </source>
</evidence>
<dbReference type="Gene3D" id="1.10.10.10">
    <property type="entry name" value="Winged helix-like DNA-binding domain superfamily/Winged helix DNA-binding domain"/>
    <property type="match status" value="1"/>
</dbReference>